<keyword evidence="4" id="KW-1185">Reference proteome</keyword>
<dbReference type="AlphaFoldDB" id="A0A1I5GWY9"/>
<evidence type="ECO:0000313" key="4">
    <source>
        <dbReference type="Proteomes" id="UP000199614"/>
    </source>
</evidence>
<feature type="compositionally biased region" description="Low complexity" evidence="1">
    <location>
        <begin position="59"/>
        <end position="73"/>
    </location>
</feature>
<feature type="compositionally biased region" description="Low complexity" evidence="1">
    <location>
        <begin position="263"/>
        <end position="274"/>
    </location>
</feature>
<keyword evidence="2" id="KW-0472">Membrane</keyword>
<reference evidence="3 4" key="1">
    <citation type="submission" date="2016-10" db="EMBL/GenBank/DDBJ databases">
        <authorList>
            <person name="de Groot N.N."/>
        </authorList>
    </citation>
    <scope>NUCLEOTIDE SEQUENCE [LARGE SCALE GENOMIC DNA]</scope>
    <source>
        <strain evidence="3 4">CGMCC 4.1877</strain>
    </source>
</reference>
<name>A0A1I5GWY9_PSUAM</name>
<gene>
    <name evidence="3" type="ORF">SAMN05216207_105221</name>
</gene>
<dbReference type="Proteomes" id="UP000199614">
    <property type="component" value="Unassembled WGS sequence"/>
</dbReference>
<feature type="region of interest" description="Disordered" evidence="1">
    <location>
        <begin position="1"/>
        <end position="22"/>
    </location>
</feature>
<feature type="transmembrane region" description="Helical" evidence="2">
    <location>
        <begin position="30"/>
        <end position="55"/>
    </location>
</feature>
<feature type="region of interest" description="Disordered" evidence="1">
    <location>
        <begin position="59"/>
        <end position="84"/>
    </location>
</feature>
<feature type="region of interest" description="Disordered" evidence="1">
    <location>
        <begin position="263"/>
        <end position="287"/>
    </location>
</feature>
<dbReference type="STRING" id="260086.SAMN05216207_105221"/>
<proteinExistence type="predicted"/>
<accession>A0A1I5GWY9</accession>
<keyword evidence="2" id="KW-0812">Transmembrane</keyword>
<dbReference type="EMBL" id="FOUY01000052">
    <property type="protein sequence ID" value="SFO40548.1"/>
    <property type="molecule type" value="Genomic_DNA"/>
</dbReference>
<organism evidence="3 4">
    <name type="scientific">Pseudonocardia ammonioxydans</name>
    <dbReference type="NCBI Taxonomy" id="260086"/>
    <lineage>
        <taxon>Bacteria</taxon>
        <taxon>Bacillati</taxon>
        <taxon>Actinomycetota</taxon>
        <taxon>Actinomycetes</taxon>
        <taxon>Pseudonocardiales</taxon>
        <taxon>Pseudonocardiaceae</taxon>
        <taxon>Pseudonocardia</taxon>
    </lineage>
</organism>
<evidence type="ECO:0000313" key="3">
    <source>
        <dbReference type="EMBL" id="SFO40548.1"/>
    </source>
</evidence>
<keyword evidence="2" id="KW-1133">Transmembrane helix</keyword>
<evidence type="ECO:0000256" key="1">
    <source>
        <dbReference type="SAM" id="MobiDB-lite"/>
    </source>
</evidence>
<evidence type="ECO:0000256" key="2">
    <source>
        <dbReference type="SAM" id="Phobius"/>
    </source>
</evidence>
<protein>
    <submittedName>
        <fullName evidence="3">Uncharacterized protein</fullName>
    </submittedName>
</protein>
<sequence length="287" mass="28792">MLGGRDTTTAPSRGAPRGGAGGRAARRRAVAVLVGVALLVLALLVGLVVSVTGMFTSDDASTSDDGASVTTTDPGAAAGNGPQAESALARRPMLALPESASMPHALSSRSAGAAITVPQPGQVVGTLVPGGFPGTEEGALGKVLAVTRAGLSGGDLQTWAQVYASVAEPGAAPPEQTPVSRDLAEFRRSAHMSPTGPRAGTTISWAPTSAMVKGTTDDGTYLVGCVLGEFVVEHEGRVVTGGYGNCLPMRRVGDQWRIASGPAAAAAPSPWPGSDEAVAAGYRELQQ</sequence>